<evidence type="ECO:0000259" key="3">
    <source>
        <dbReference type="Pfam" id="PF02230"/>
    </source>
</evidence>
<protein>
    <recommendedName>
        <fullName evidence="3">Phospholipase/carboxylesterase/thioesterase domain-containing protein</fullName>
    </recommendedName>
</protein>
<dbReference type="SUPFAM" id="SSF53474">
    <property type="entry name" value="alpha/beta-Hydrolases"/>
    <property type="match status" value="1"/>
</dbReference>
<evidence type="ECO:0000256" key="1">
    <source>
        <dbReference type="ARBA" id="ARBA00006499"/>
    </source>
</evidence>
<dbReference type="AlphaFoldDB" id="A0A5C3KH04"/>
<dbReference type="Pfam" id="PF02230">
    <property type="entry name" value="Abhydrolase_2"/>
    <property type="match status" value="1"/>
</dbReference>
<feature type="domain" description="Phospholipase/carboxylesterase/thioesterase" evidence="3">
    <location>
        <begin position="40"/>
        <end position="240"/>
    </location>
</feature>
<dbReference type="EMBL" id="ML210351">
    <property type="protein sequence ID" value="TFK19244.1"/>
    <property type="molecule type" value="Genomic_DNA"/>
</dbReference>
<dbReference type="PANTHER" id="PTHR10655:SF67">
    <property type="entry name" value="PHOSPHOLIPASE_CARBOXYLESTERASE SUPERFAMILY (AFU_ORTHOLOGUE AFUA_5G09340)"/>
    <property type="match status" value="1"/>
</dbReference>
<dbReference type="Proteomes" id="UP000307440">
    <property type="component" value="Unassembled WGS sequence"/>
</dbReference>
<proteinExistence type="inferred from homology"/>
<dbReference type="InterPro" id="IPR003140">
    <property type="entry name" value="PLipase/COase/thioEstase"/>
</dbReference>
<gene>
    <name evidence="4" type="ORF">FA15DRAFT_760156</name>
</gene>
<evidence type="ECO:0000313" key="4">
    <source>
        <dbReference type="EMBL" id="TFK19244.1"/>
    </source>
</evidence>
<accession>A0A5C3KH04</accession>
<feature type="compositionally biased region" description="Basic and acidic residues" evidence="2">
    <location>
        <begin position="1"/>
        <end position="16"/>
    </location>
</feature>
<dbReference type="PANTHER" id="PTHR10655">
    <property type="entry name" value="LYSOPHOSPHOLIPASE-RELATED"/>
    <property type="match status" value="1"/>
</dbReference>
<sequence>MADSHLHLQERTDPTPKSKPQPSKSAIPVPFAYYPSDDGTDENLLILFHGLGDTHIPFAKLGRTLKLPQTAILALRATEQIPFFDQGAYQWYPAFDNLGDQIQHPNPTHALHWLSSLLSLLTTSLHWSPHQIHLFGFGQGGSIAAELAIKFWKDQLSSSSSNTSLGSLIAISAPLISHPTLQTPSPTPVLFVHRPQPSDDALPPSTLGSYKKGFQTVTEVKLGANKSGMPSSREEMEPIMRFWSERLGKRRMDGLYEVMSGTAS</sequence>
<dbReference type="GO" id="GO:0052689">
    <property type="term" value="F:carboxylic ester hydrolase activity"/>
    <property type="evidence" value="ECO:0007669"/>
    <property type="project" value="TreeGrafter"/>
</dbReference>
<dbReference type="Gene3D" id="3.40.50.1820">
    <property type="entry name" value="alpha/beta hydrolase"/>
    <property type="match status" value="1"/>
</dbReference>
<dbReference type="InterPro" id="IPR050565">
    <property type="entry name" value="LYPA1-2/EST-like"/>
</dbReference>
<reference evidence="4 5" key="1">
    <citation type="journal article" date="2019" name="Nat. Ecol. Evol.">
        <title>Megaphylogeny resolves global patterns of mushroom evolution.</title>
        <authorList>
            <person name="Varga T."/>
            <person name="Krizsan K."/>
            <person name="Foldi C."/>
            <person name="Dima B."/>
            <person name="Sanchez-Garcia M."/>
            <person name="Sanchez-Ramirez S."/>
            <person name="Szollosi G.J."/>
            <person name="Szarkandi J.G."/>
            <person name="Papp V."/>
            <person name="Albert L."/>
            <person name="Andreopoulos W."/>
            <person name="Angelini C."/>
            <person name="Antonin V."/>
            <person name="Barry K.W."/>
            <person name="Bougher N.L."/>
            <person name="Buchanan P."/>
            <person name="Buyck B."/>
            <person name="Bense V."/>
            <person name="Catcheside P."/>
            <person name="Chovatia M."/>
            <person name="Cooper J."/>
            <person name="Damon W."/>
            <person name="Desjardin D."/>
            <person name="Finy P."/>
            <person name="Geml J."/>
            <person name="Haridas S."/>
            <person name="Hughes K."/>
            <person name="Justo A."/>
            <person name="Karasinski D."/>
            <person name="Kautmanova I."/>
            <person name="Kiss B."/>
            <person name="Kocsube S."/>
            <person name="Kotiranta H."/>
            <person name="LaButti K.M."/>
            <person name="Lechner B.E."/>
            <person name="Liimatainen K."/>
            <person name="Lipzen A."/>
            <person name="Lukacs Z."/>
            <person name="Mihaltcheva S."/>
            <person name="Morgado L.N."/>
            <person name="Niskanen T."/>
            <person name="Noordeloos M.E."/>
            <person name="Ohm R.A."/>
            <person name="Ortiz-Santana B."/>
            <person name="Ovrebo C."/>
            <person name="Racz N."/>
            <person name="Riley R."/>
            <person name="Savchenko A."/>
            <person name="Shiryaev A."/>
            <person name="Soop K."/>
            <person name="Spirin V."/>
            <person name="Szebenyi C."/>
            <person name="Tomsovsky M."/>
            <person name="Tulloss R.E."/>
            <person name="Uehling J."/>
            <person name="Grigoriev I.V."/>
            <person name="Vagvolgyi C."/>
            <person name="Papp T."/>
            <person name="Martin F.M."/>
            <person name="Miettinen O."/>
            <person name="Hibbett D.S."/>
            <person name="Nagy L.G."/>
        </authorList>
    </citation>
    <scope>NUCLEOTIDE SEQUENCE [LARGE SCALE GENOMIC DNA]</scope>
    <source>
        <strain evidence="4 5">CBS 121175</strain>
    </source>
</reference>
<name>A0A5C3KH04_COPMA</name>
<dbReference type="GO" id="GO:0005737">
    <property type="term" value="C:cytoplasm"/>
    <property type="evidence" value="ECO:0007669"/>
    <property type="project" value="TreeGrafter"/>
</dbReference>
<dbReference type="STRING" id="230819.A0A5C3KH04"/>
<feature type="region of interest" description="Disordered" evidence="2">
    <location>
        <begin position="1"/>
        <end position="27"/>
    </location>
</feature>
<dbReference type="GO" id="GO:0008474">
    <property type="term" value="F:palmitoyl-(protein) hydrolase activity"/>
    <property type="evidence" value="ECO:0007669"/>
    <property type="project" value="TreeGrafter"/>
</dbReference>
<keyword evidence="5" id="KW-1185">Reference proteome</keyword>
<feature type="non-terminal residue" evidence="4">
    <location>
        <position position="1"/>
    </location>
</feature>
<dbReference type="InterPro" id="IPR029058">
    <property type="entry name" value="AB_hydrolase_fold"/>
</dbReference>
<comment type="similarity">
    <text evidence="1">Belongs to the AB hydrolase superfamily. AB hydrolase 2 family.</text>
</comment>
<evidence type="ECO:0000313" key="5">
    <source>
        <dbReference type="Proteomes" id="UP000307440"/>
    </source>
</evidence>
<evidence type="ECO:0000256" key="2">
    <source>
        <dbReference type="SAM" id="MobiDB-lite"/>
    </source>
</evidence>
<dbReference type="OrthoDB" id="437457at2759"/>
<organism evidence="4 5">
    <name type="scientific">Coprinopsis marcescibilis</name>
    <name type="common">Agaric fungus</name>
    <name type="synonym">Psathyrella marcescibilis</name>
    <dbReference type="NCBI Taxonomy" id="230819"/>
    <lineage>
        <taxon>Eukaryota</taxon>
        <taxon>Fungi</taxon>
        <taxon>Dikarya</taxon>
        <taxon>Basidiomycota</taxon>
        <taxon>Agaricomycotina</taxon>
        <taxon>Agaricomycetes</taxon>
        <taxon>Agaricomycetidae</taxon>
        <taxon>Agaricales</taxon>
        <taxon>Agaricineae</taxon>
        <taxon>Psathyrellaceae</taxon>
        <taxon>Coprinopsis</taxon>
    </lineage>
</organism>